<organism evidence="1">
    <name type="scientific">Micrococcus phage Kurnik</name>
    <dbReference type="NCBI Taxonomy" id="3092208"/>
    <lineage>
        <taxon>Viruses</taxon>
        <taxon>Duplodnaviria</taxon>
        <taxon>Heunggongvirae</taxon>
        <taxon>Uroviricota</taxon>
        <taxon>Caudoviricetes</taxon>
    </lineage>
</organism>
<name>A0AAU6R660_9CAUD</name>
<evidence type="ECO:0000313" key="1">
    <source>
        <dbReference type="EMBL" id="WZE63442.1"/>
    </source>
</evidence>
<sequence>MGAPIPLFNDPLDPIANPGAELASVGLVSEDEDMTRPLPGMDAQLGLVYSEKTEKWFAPRVDGLRRQVISVQDLDDEELQRGQVRDSDGKFRAGPARRIPKEFHDELMRRIIERGVDKLRGSYLAAVDVIINDIVLDETVDIRTRGEYAKYVIERLSGKTPDRVEHAVAMKPWEVTLKKIITEVPTSELEGGGMIMDAIIAEDDE</sequence>
<proteinExistence type="predicted"/>
<accession>A0AAU6R660</accession>
<dbReference type="EMBL" id="OR756649">
    <property type="protein sequence ID" value="WZE63442.1"/>
    <property type="molecule type" value="Genomic_DNA"/>
</dbReference>
<reference evidence="1" key="1">
    <citation type="submission" date="2023-10" db="EMBL/GenBank/DDBJ databases">
        <title>Two new lytic phages for Micrococcus sp. strain 1402.</title>
        <authorList>
            <person name="Petrzik K."/>
        </authorList>
    </citation>
    <scope>NUCLEOTIDE SEQUENCE</scope>
</reference>
<evidence type="ECO:0008006" key="2">
    <source>
        <dbReference type="Google" id="ProtNLM"/>
    </source>
</evidence>
<protein>
    <recommendedName>
        <fullName evidence="2">Tail assembly chaperone</fullName>
    </recommendedName>
</protein>